<comment type="caution">
    <text evidence="1">The sequence shown here is derived from an EMBL/GenBank/DDBJ whole genome shotgun (WGS) entry which is preliminary data.</text>
</comment>
<reference evidence="1 2" key="1">
    <citation type="submission" date="2019-03" db="EMBL/GenBank/DDBJ databases">
        <title>Genomic Encyclopedia of Type Strains, Phase IV (KMG-V): Genome sequencing to study the core and pangenomes of soil and plant-associated prokaryotes.</title>
        <authorList>
            <person name="Whitman W."/>
        </authorList>
    </citation>
    <scope>NUCLEOTIDE SEQUENCE [LARGE SCALE GENOMIC DNA]</scope>
    <source>
        <strain evidence="1 2">Hc14</strain>
    </source>
</reference>
<gene>
    <name evidence="1" type="ORF">EV132_1547</name>
</gene>
<dbReference type="EMBL" id="SMBH01000054">
    <property type="protein sequence ID" value="TCU02847.1"/>
    <property type="molecule type" value="Genomic_DNA"/>
</dbReference>
<name>A0A4R3PQR7_RHISU</name>
<dbReference type="AlphaFoldDB" id="A0A4R3PQR7"/>
<protein>
    <submittedName>
        <fullName evidence="1">Uncharacterized protein</fullName>
    </submittedName>
</protein>
<evidence type="ECO:0000313" key="1">
    <source>
        <dbReference type="EMBL" id="TCU02847.1"/>
    </source>
</evidence>
<dbReference type="Proteomes" id="UP000294576">
    <property type="component" value="Unassembled WGS sequence"/>
</dbReference>
<evidence type="ECO:0000313" key="2">
    <source>
        <dbReference type="Proteomes" id="UP000294576"/>
    </source>
</evidence>
<organism evidence="1 2">
    <name type="scientific">Rhizobium sullae</name>
    <name type="common">Rhizobium hedysari</name>
    <dbReference type="NCBI Taxonomy" id="50338"/>
    <lineage>
        <taxon>Bacteria</taxon>
        <taxon>Pseudomonadati</taxon>
        <taxon>Pseudomonadota</taxon>
        <taxon>Alphaproteobacteria</taxon>
        <taxon>Hyphomicrobiales</taxon>
        <taxon>Rhizobiaceae</taxon>
        <taxon>Rhizobium/Agrobacterium group</taxon>
        <taxon>Rhizobium</taxon>
    </lineage>
</organism>
<proteinExistence type="predicted"/>
<sequence>MYPRGVAWNGAGGWLIASQSRQVNFSRTVSIV</sequence>
<accession>A0A4R3PQR7</accession>